<reference evidence="8 9" key="1">
    <citation type="submission" date="2022-03" db="EMBL/GenBank/DDBJ databases">
        <title>Genome data of Colletotrichum spp.</title>
        <authorList>
            <person name="Utami Y.D."/>
            <person name="Hiruma K."/>
        </authorList>
    </citation>
    <scope>NUCLEOTIDE SEQUENCE [LARGE SCALE GENOMIC DNA]</scope>
    <source>
        <strain evidence="8 9">MAFF 239500</strain>
    </source>
</reference>
<keyword evidence="9" id="KW-1185">Reference proteome</keyword>
<evidence type="ECO:0000256" key="1">
    <source>
        <dbReference type="ARBA" id="ARBA00001971"/>
    </source>
</evidence>
<dbReference type="Gene3D" id="1.10.630.10">
    <property type="entry name" value="Cytochrome P450"/>
    <property type="match status" value="1"/>
</dbReference>
<organism evidence="8 9">
    <name type="scientific">Colletotrichum spaethianum</name>
    <dbReference type="NCBI Taxonomy" id="700344"/>
    <lineage>
        <taxon>Eukaryota</taxon>
        <taxon>Fungi</taxon>
        <taxon>Dikarya</taxon>
        <taxon>Ascomycota</taxon>
        <taxon>Pezizomycotina</taxon>
        <taxon>Sordariomycetes</taxon>
        <taxon>Hypocreomycetidae</taxon>
        <taxon>Glomerellales</taxon>
        <taxon>Glomerellaceae</taxon>
        <taxon>Colletotrichum</taxon>
        <taxon>Colletotrichum spaethianum species complex</taxon>
    </lineage>
</organism>
<dbReference type="GO" id="GO:0020037">
    <property type="term" value="F:heme binding"/>
    <property type="evidence" value="ECO:0007669"/>
    <property type="project" value="InterPro"/>
</dbReference>
<dbReference type="GeneID" id="73324003"/>
<keyword evidence="6 8" id="KW-0503">Monooxygenase</keyword>
<evidence type="ECO:0000256" key="3">
    <source>
        <dbReference type="ARBA" id="ARBA00022617"/>
    </source>
</evidence>
<dbReference type="PRINTS" id="PR00465">
    <property type="entry name" value="EP450IV"/>
</dbReference>
<comment type="similarity">
    <text evidence="2">Belongs to the cytochrome P450 family.</text>
</comment>
<keyword evidence="6 8" id="KW-0560">Oxidoreductase</keyword>
<dbReference type="InterPro" id="IPR050121">
    <property type="entry name" value="Cytochrome_P450_monoxygenase"/>
</dbReference>
<dbReference type="EMBL" id="BQXU01000006">
    <property type="protein sequence ID" value="GKT43020.1"/>
    <property type="molecule type" value="Genomic_DNA"/>
</dbReference>
<evidence type="ECO:0000256" key="4">
    <source>
        <dbReference type="ARBA" id="ARBA00022723"/>
    </source>
</evidence>
<comment type="caution">
    <text evidence="8">The sequence shown here is derived from an EMBL/GenBank/DDBJ whole genome shotgun (WGS) entry which is preliminary data.</text>
</comment>
<dbReference type="RefSeq" id="XP_049125370.1">
    <property type="nucleotide sequence ID" value="XM_049269413.1"/>
</dbReference>
<evidence type="ECO:0000256" key="7">
    <source>
        <dbReference type="PIRSR" id="PIRSR602403-1"/>
    </source>
</evidence>
<dbReference type="PANTHER" id="PTHR24305">
    <property type="entry name" value="CYTOCHROME P450"/>
    <property type="match status" value="1"/>
</dbReference>
<dbReference type="GO" id="GO:0005506">
    <property type="term" value="F:iron ion binding"/>
    <property type="evidence" value="ECO:0007669"/>
    <property type="project" value="InterPro"/>
</dbReference>
<dbReference type="Pfam" id="PF00067">
    <property type="entry name" value="p450"/>
    <property type="match status" value="2"/>
</dbReference>
<protein>
    <submittedName>
        <fullName evidence="8">Cytochrome P450 monooxygenase TRI13</fullName>
    </submittedName>
</protein>
<gene>
    <name evidence="8" type="ORF">ColSpa_03201</name>
</gene>
<dbReference type="GO" id="GO:0004497">
    <property type="term" value="F:monooxygenase activity"/>
    <property type="evidence" value="ECO:0007669"/>
    <property type="project" value="UniProtKB-KW"/>
</dbReference>
<proteinExistence type="inferred from homology"/>
<dbReference type="InterPro" id="IPR002403">
    <property type="entry name" value="Cyt_P450_E_grp-IV"/>
</dbReference>
<dbReference type="Proteomes" id="UP001055115">
    <property type="component" value="Unassembled WGS sequence"/>
</dbReference>
<evidence type="ECO:0000256" key="5">
    <source>
        <dbReference type="ARBA" id="ARBA00023004"/>
    </source>
</evidence>
<evidence type="ECO:0000256" key="6">
    <source>
        <dbReference type="ARBA" id="ARBA00023033"/>
    </source>
</evidence>
<name>A0AA37LAI2_9PEZI</name>
<dbReference type="InterPro" id="IPR036396">
    <property type="entry name" value="Cyt_P450_sf"/>
</dbReference>
<evidence type="ECO:0000313" key="9">
    <source>
        <dbReference type="Proteomes" id="UP001055115"/>
    </source>
</evidence>
<dbReference type="SUPFAM" id="SSF48264">
    <property type="entry name" value="Cytochrome P450"/>
    <property type="match status" value="1"/>
</dbReference>
<comment type="cofactor">
    <cofactor evidence="1 7">
        <name>heme</name>
        <dbReference type="ChEBI" id="CHEBI:30413"/>
    </cofactor>
</comment>
<accession>A0AA37LAI2</accession>
<dbReference type="InterPro" id="IPR001128">
    <property type="entry name" value="Cyt_P450"/>
</dbReference>
<dbReference type="PANTHER" id="PTHR24305:SF166">
    <property type="entry name" value="CYTOCHROME P450 12A4, MITOCHONDRIAL-RELATED"/>
    <property type="match status" value="1"/>
</dbReference>
<dbReference type="PRINTS" id="PR00385">
    <property type="entry name" value="P450"/>
</dbReference>
<dbReference type="GO" id="GO:0016705">
    <property type="term" value="F:oxidoreductase activity, acting on paired donors, with incorporation or reduction of molecular oxygen"/>
    <property type="evidence" value="ECO:0007669"/>
    <property type="project" value="InterPro"/>
</dbReference>
<evidence type="ECO:0000256" key="2">
    <source>
        <dbReference type="ARBA" id="ARBA00010617"/>
    </source>
</evidence>
<keyword evidence="5 7" id="KW-0408">Iron</keyword>
<keyword evidence="3 7" id="KW-0349">Heme</keyword>
<keyword evidence="4 7" id="KW-0479">Metal-binding</keyword>
<evidence type="ECO:0000313" key="8">
    <source>
        <dbReference type="EMBL" id="GKT43020.1"/>
    </source>
</evidence>
<dbReference type="AlphaFoldDB" id="A0AA37LAI2"/>
<feature type="binding site" description="axial binding residue" evidence="7">
    <location>
        <position position="527"/>
    </location>
    <ligand>
        <name>heme</name>
        <dbReference type="ChEBI" id="CHEBI:30413"/>
    </ligand>
    <ligandPart>
        <name>Fe</name>
        <dbReference type="ChEBI" id="CHEBI:18248"/>
    </ligandPart>
</feature>
<sequence length="584" mass="65282">MAGFSPIAAMVVMAAMALRFVYIRLLPKPIAGIPHNQDSATRLLGDARYFEEIIEAGDFWVKFLTDLLARHRTPIAQFFPGPFAAATVVIGDYREARDLMAKRSKELGRGYSNNAVWHGVLPEHFIAMDDFHPSFKDARFLTKDLMTPSFLHEIIDVNQVSALASYKAVKNFIKLWKVKATMAKGLPFDAVEDLEGFTYDIMMTAAFGIPEEEGHTTERLRAVQSTKDANACGDGPLQVAEFQPIMKPALLTALHTLNAQIAGAFDSTIPKLYYFINNLRPSVRHAFRAKRSAIQHHINRSVEKLAHSGSKQDFASAVDYVVYREKSAAESAGRRPTFDSLRMSDMLWGYLVGGQDSTHSTLCFAMKYLGANQDAQAKLRELLRLAYPTANEQQREPTIEEIIKTQVPFLDAFIEETLRMCSPASAILKEALCDMTVLGHVIPKGTQIMFLLTGPTLTEAGVSWKGMEHDETSQKVPSEGINDWSLSRFPPQEFHAERWLQTNDDGETNFNKNAGPFISFSSGPRGCWGKRLAYMELKLIITLLIWNLEFSQLPAELEDNGLVEGIFTKPKSCLVKLKSISDTD</sequence>